<gene>
    <name evidence="1" type="ORF">G2W53_042148</name>
</gene>
<sequence length="30" mass="3388">MAVITAHQAKFSFKDGRSGLSTQFLTMREE</sequence>
<proteinExistence type="predicted"/>
<comment type="caution">
    <text evidence="1">The sequence shown here is derived from an EMBL/GenBank/DDBJ whole genome shotgun (WGS) entry which is preliminary data.</text>
</comment>
<dbReference type="Proteomes" id="UP000634136">
    <property type="component" value="Unassembled WGS sequence"/>
</dbReference>
<dbReference type="EMBL" id="JAAIUW010000013">
    <property type="protein sequence ID" value="KAF7803037.1"/>
    <property type="molecule type" value="Genomic_DNA"/>
</dbReference>
<dbReference type="AlphaFoldDB" id="A0A834SGJ8"/>
<accession>A0A834SGJ8</accession>
<evidence type="ECO:0000313" key="2">
    <source>
        <dbReference type="Proteomes" id="UP000634136"/>
    </source>
</evidence>
<keyword evidence="2" id="KW-1185">Reference proteome</keyword>
<evidence type="ECO:0000313" key="1">
    <source>
        <dbReference type="EMBL" id="KAF7803037.1"/>
    </source>
</evidence>
<reference evidence="1" key="1">
    <citation type="submission" date="2020-09" db="EMBL/GenBank/DDBJ databases">
        <title>Genome-Enabled Discovery of Anthraquinone Biosynthesis in Senna tora.</title>
        <authorList>
            <person name="Kang S.-H."/>
            <person name="Pandey R.P."/>
            <person name="Lee C.-M."/>
            <person name="Sim J.-S."/>
            <person name="Jeong J.-T."/>
            <person name="Choi B.-S."/>
            <person name="Jung M."/>
            <person name="Ginzburg D."/>
            <person name="Zhao K."/>
            <person name="Won S.Y."/>
            <person name="Oh T.-J."/>
            <person name="Yu Y."/>
            <person name="Kim N.-H."/>
            <person name="Lee O.R."/>
            <person name="Lee T.-H."/>
            <person name="Bashyal P."/>
            <person name="Kim T.-S."/>
            <person name="Lee W.-H."/>
            <person name="Kawkins C."/>
            <person name="Kim C.-K."/>
            <person name="Kim J.S."/>
            <person name="Ahn B.O."/>
            <person name="Rhee S.Y."/>
            <person name="Sohng J.K."/>
        </authorList>
    </citation>
    <scope>NUCLEOTIDE SEQUENCE</scope>
    <source>
        <tissue evidence="1">Leaf</tissue>
    </source>
</reference>
<protein>
    <submittedName>
        <fullName evidence="1">Uncharacterized protein</fullName>
    </submittedName>
</protein>
<name>A0A834SGJ8_9FABA</name>
<organism evidence="1 2">
    <name type="scientific">Senna tora</name>
    <dbReference type="NCBI Taxonomy" id="362788"/>
    <lineage>
        <taxon>Eukaryota</taxon>
        <taxon>Viridiplantae</taxon>
        <taxon>Streptophyta</taxon>
        <taxon>Embryophyta</taxon>
        <taxon>Tracheophyta</taxon>
        <taxon>Spermatophyta</taxon>
        <taxon>Magnoliopsida</taxon>
        <taxon>eudicotyledons</taxon>
        <taxon>Gunneridae</taxon>
        <taxon>Pentapetalae</taxon>
        <taxon>rosids</taxon>
        <taxon>fabids</taxon>
        <taxon>Fabales</taxon>
        <taxon>Fabaceae</taxon>
        <taxon>Caesalpinioideae</taxon>
        <taxon>Cassia clade</taxon>
        <taxon>Senna</taxon>
    </lineage>
</organism>